<protein>
    <submittedName>
        <fullName evidence="2">Uncharacterized protein</fullName>
    </submittedName>
</protein>
<feature type="compositionally biased region" description="Pro residues" evidence="1">
    <location>
        <begin position="1323"/>
        <end position="1332"/>
    </location>
</feature>
<feature type="compositionally biased region" description="Pro residues" evidence="1">
    <location>
        <begin position="1393"/>
        <end position="1406"/>
    </location>
</feature>
<feature type="compositionally biased region" description="Low complexity" evidence="1">
    <location>
        <begin position="1029"/>
        <end position="1042"/>
    </location>
</feature>
<comment type="caution">
    <text evidence="2">The sequence shown here is derived from an EMBL/GenBank/DDBJ whole genome shotgun (WGS) entry which is preliminary data.</text>
</comment>
<feature type="compositionally biased region" description="Low complexity" evidence="1">
    <location>
        <begin position="1313"/>
        <end position="1322"/>
    </location>
</feature>
<proteinExistence type="predicted"/>
<sequence length="1476" mass="157051">MITRNRGKSKSVVETLGLVKKNKRRVAKEGDLAKTGAALLPLAHEEVVSEAEEKVSRGCDGGSNLGVTVDVTDCCRCAQEVEVLNSAKNTPVKWSFPLDRLGELTVSQPAFRKCEDSLGTLHKVPGYDWLPPKGTHSFRVCDEVLREILEEVSAAGEVFLSRRQFMQSKLRRNESREKEENVVYAFKETRLQRLFGKMSVDLETINEELDKEEAFLAPCGLVRPGVTRALRKRRLEKCKQVKHEAMGRLRPNPRPRRFSDMVNPSGEVAARLTGISRNAKRVRDRNARAAAKKLAQAKSQASHMLQSNTEVKRGRPRKSSRPLMESNKRSISRSGVQTRPRRSVSTRHHIDWKFCYGSVSENMKLQRGGEVATTRKRRAPVSSHTSADENEEEEEEEAESKEHKRGLEQTRNVEGEAEHETGVVRCEGIGAGAEISFPKSVAGAALQESNVPRGSDLRRCARSMLFERKRRRNVLRLAGARSRSRSRSSSELSTDFDGGARCYTRRAAVASQSREASFVVGQRKKGSSFYARPSRVFATARNAAVSTTVGGAEEHMERVRGGHHHRRLTLLDRVVLGLTCSVMQDGDEIHIKQLHSDDLSILLQRVTETGFNINGLSTKTNANSEQEFNITLTHHPRAEMSVRQVRKHNISGAQSSASATTLASHAFRGAQALSPTPVAAVGGGAGAAGDTVCLDTHSDSEGGLKGRGVVVCDSPPSLRPSSTMGFNRSRMLSVAARRRAAAAAVARSSGGVARRPRSRDSNAAEGDSDGGEAVPHAHQSHHAASPFVLPLAGGLGFRRHSPRKVIRKVYTGTSTVPKILNRRRLLIAGSTHLPPQQASQPLASPFPLPQPAVTMATAGVKMSVSTGGSGAEELVVAATAENKSSQPFSRVYGPVAIEAVTAEALVESSEKSKRASRGLGEEVVHTGSSATGAVAGSSGGSVSEVVATTIAVASTTVTAAGATLQSLPPSEEEGRKNPANSMCASQLLRLKRHHDEQPQLSSVPTSSSMEAVSPTSLPPPPPLPPPQVCTPSPSLPSSQSLQKNQRKLNPIQQRVEVAGLASTVDIDDGTDFELSTALIHPPPLQPAAPSGLPTAVHQTLPMVAKANEPPRGTSGAPLTVRSSPPQSVLSSASTSTATTSTMAYLHQQCCNASQYSAAVVQCVASAGVLSQGAKNVATGKRPLIPAVNATTASVPPTTTQHTFDVCGKAGFLTGRPMIAPGRGVVSTVAATTSNKRPVVHKYHTFRKISPKNQTTSFVAVDSGATITITTTATTTTTITTTNNNSVNSSSIGRPATSSLLLKSLLESGASSAFCPASSVRSSPPLPPPPPPSLRAHASALCGSSLSVAAARFNQPPAHQSRGTWQLGGRAIVIGASITTPSNSTHRLQSLPVTPSPSPPATPPPPTSIDGGSTAKSVEAITSDAVPHPVLHRLSDRRGSGSLHLSLSLSLSLLDWLHLAVLFTSSSIFSRPLFVHI</sequence>
<feature type="compositionally biased region" description="Polar residues" evidence="1">
    <location>
        <begin position="998"/>
        <end position="1010"/>
    </location>
</feature>
<feature type="compositionally biased region" description="Basic and acidic residues" evidence="1">
    <location>
        <begin position="400"/>
        <end position="419"/>
    </location>
</feature>
<feature type="region of interest" description="Disordered" evidence="1">
    <location>
        <begin position="1108"/>
        <end position="1134"/>
    </location>
</feature>
<feature type="compositionally biased region" description="Polar residues" evidence="1">
    <location>
        <begin position="1120"/>
        <end position="1129"/>
    </location>
</feature>
<feature type="region of interest" description="Disordered" evidence="1">
    <location>
        <begin position="366"/>
        <end position="419"/>
    </location>
</feature>
<accession>A0ABR4Q5D8</accession>
<feature type="compositionally biased region" description="Acidic residues" evidence="1">
    <location>
        <begin position="388"/>
        <end position="399"/>
    </location>
</feature>
<dbReference type="Proteomes" id="UP001651158">
    <property type="component" value="Unassembled WGS sequence"/>
</dbReference>
<reference evidence="2 3" key="1">
    <citation type="journal article" date="2022" name="Front. Cell. Infect. Microbiol.">
        <title>The Genomes of Two Strains of Taenia crassiceps the Animal Model for the Study of Human Cysticercosis.</title>
        <authorList>
            <person name="Bobes R.J."/>
            <person name="Estrada K."/>
            <person name="Rios-Valencia D.G."/>
            <person name="Calderon-Gallegos A."/>
            <person name="de la Torre P."/>
            <person name="Carrero J.C."/>
            <person name="Sanchez-Flores A."/>
            <person name="Laclette J.P."/>
        </authorList>
    </citation>
    <scope>NUCLEOTIDE SEQUENCE [LARGE SCALE GENOMIC DNA]</scope>
    <source>
        <strain evidence="2">WFUcys</strain>
    </source>
</reference>
<feature type="region of interest" description="Disordered" evidence="1">
    <location>
        <begin position="994"/>
        <end position="1047"/>
    </location>
</feature>
<evidence type="ECO:0000256" key="1">
    <source>
        <dbReference type="SAM" id="MobiDB-lite"/>
    </source>
</evidence>
<feature type="region of interest" description="Disordered" evidence="1">
    <location>
        <begin position="745"/>
        <end position="782"/>
    </location>
</feature>
<feature type="region of interest" description="Disordered" evidence="1">
    <location>
        <begin position="1313"/>
        <end position="1336"/>
    </location>
</feature>
<dbReference type="EMBL" id="JAKROA010000010">
    <property type="protein sequence ID" value="KAL5104871.1"/>
    <property type="molecule type" value="Genomic_DNA"/>
</dbReference>
<keyword evidence="3" id="KW-1185">Reference proteome</keyword>
<feature type="compositionally biased region" description="Low complexity" evidence="1">
    <location>
        <begin position="773"/>
        <end position="782"/>
    </location>
</feature>
<gene>
    <name evidence="2" type="ORF">TcWFU_002668</name>
</gene>
<organism evidence="2 3">
    <name type="scientific">Taenia crassiceps</name>
    <dbReference type="NCBI Taxonomy" id="6207"/>
    <lineage>
        <taxon>Eukaryota</taxon>
        <taxon>Metazoa</taxon>
        <taxon>Spiralia</taxon>
        <taxon>Lophotrochozoa</taxon>
        <taxon>Platyhelminthes</taxon>
        <taxon>Cestoda</taxon>
        <taxon>Eucestoda</taxon>
        <taxon>Cyclophyllidea</taxon>
        <taxon>Taeniidae</taxon>
        <taxon>Taenia</taxon>
    </lineage>
</organism>
<feature type="region of interest" description="Disordered" evidence="1">
    <location>
        <begin position="295"/>
        <end position="346"/>
    </location>
</feature>
<evidence type="ECO:0000313" key="3">
    <source>
        <dbReference type="Proteomes" id="UP001651158"/>
    </source>
</evidence>
<evidence type="ECO:0000313" key="2">
    <source>
        <dbReference type="EMBL" id="KAL5104871.1"/>
    </source>
</evidence>
<feature type="region of interest" description="Disordered" evidence="1">
    <location>
        <begin position="704"/>
        <end position="725"/>
    </location>
</feature>
<feature type="compositionally biased region" description="Pro residues" evidence="1">
    <location>
        <begin position="1016"/>
        <end position="1028"/>
    </location>
</feature>
<name>A0ABR4Q5D8_9CEST</name>
<feature type="region of interest" description="Disordered" evidence="1">
    <location>
        <begin position="1380"/>
        <end position="1413"/>
    </location>
</feature>